<gene>
    <name evidence="1" type="ORF">AAEO50_07430</name>
</gene>
<protein>
    <submittedName>
        <fullName evidence="1">Uncharacterized protein</fullName>
    </submittedName>
</protein>
<proteinExistence type="predicted"/>
<organism evidence="1 2">
    <name type="scientific">Rossellomorea oryzaecorticis</name>
    <dbReference type="NCBI Taxonomy" id="1396505"/>
    <lineage>
        <taxon>Bacteria</taxon>
        <taxon>Bacillati</taxon>
        <taxon>Bacillota</taxon>
        <taxon>Bacilli</taxon>
        <taxon>Bacillales</taxon>
        <taxon>Bacillaceae</taxon>
        <taxon>Rossellomorea</taxon>
    </lineage>
</organism>
<dbReference type="Proteomes" id="UP001389717">
    <property type="component" value="Unassembled WGS sequence"/>
</dbReference>
<reference evidence="1 2" key="1">
    <citation type="submission" date="2024-04" db="EMBL/GenBank/DDBJ databases">
        <title>Bacillus oryzaecorticis sp. nov., a moderately halophilic bacterium isolated from rice husks.</title>
        <authorList>
            <person name="Zhu H.-S."/>
        </authorList>
    </citation>
    <scope>NUCLEOTIDE SEQUENCE [LARGE SCALE GENOMIC DNA]</scope>
    <source>
        <strain evidence="1 2">ZC255</strain>
    </source>
</reference>
<evidence type="ECO:0000313" key="2">
    <source>
        <dbReference type="Proteomes" id="UP001389717"/>
    </source>
</evidence>
<name>A0ABU9K7P1_9BACI</name>
<dbReference type="EMBL" id="JBBYAF010000011">
    <property type="protein sequence ID" value="MEL3972106.1"/>
    <property type="molecule type" value="Genomic_DNA"/>
</dbReference>
<comment type="caution">
    <text evidence="1">The sequence shown here is derived from an EMBL/GenBank/DDBJ whole genome shotgun (WGS) entry which is preliminary data.</text>
</comment>
<evidence type="ECO:0000313" key="1">
    <source>
        <dbReference type="EMBL" id="MEL3972106.1"/>
    </source>
</evidence>
<keyword evidence="2" id="KW-1185">Reference proteome</keyword>
<sequence length="77" mass="8900">MELSQDMPSSIGMLAAACQRGSLPKCTGNWKWRRTFCCLLMHVNTFVHVKRKEEVYLNVDKLLLYLLEKLATLTLKI</sequence>
<dbReference type="RefSeq" id="WP_341982056.1">
    <property type="nucleotide sequence ID" value="NZ_JBBYAF010000011.1"/>
</dbReference>
<accession>A0ABU9K7P1</accession>